<organism evidence="1 2">
    <name type="scientific">Staphylococcus pseudintermedius</name>
    <dbReference type="NCBI Taxonomy" id="283734"/>
    <lineage>
        <taxon>Bacteria</taxon>
        <taxon>Bacillati</taxon>
        <taxon>Bacillota</taxon>
        <taxon>Bacilli</taxon>
        <taxon>Bacillales</taxon>
        <taxon>Staphylococcaceae</taxon>
        <taxon>Staphylococcus</taxon>
        <taxon>Staphylococcus intermedius group</taxon>
    </lineage>
</organism>
<evidence type="ECO:0000313" key="2">
    <source>
        <dbReference type="Proteomes" id="UP000600220"/>
    </source>
</evidence>
<gene>
    <name evidence="1" type="ORF">EGV54_04795</name>
</gene>
<dbReference type="RefSeq" id="WP_065354342.1">
    <property type="nucleotide sequence ID" value="NZ_CP016072.1"/>
</dbReference>
<evidence type="ECO:0000313" key="1">
    <source>
        <dbReference type="EMBL" id="EGQ4384409.1"/>
    </source>
</evidence>
<proteinExistence type="predicted"/>
<accession>A0A8H9BVR1</accession>
<dbReference type="AlphaFoldDB" id="A0A8H9BVR1"/>
<reference evidence="1 2" key="1">
    <citation type="submission" date="2018-11" db="EMBL/GenBank/DDBJ databases">
        <authorList>
            <consortium name="Veterinary Laboratory Investigation and Response Network"/>
        </authorList>
    </citation>
    <scope>NUCLEOTIDE SEQUENCE [LARGE SCALE GENOMIC DNA]</scope>
    <source>
        <strain evidence="1 2">SPSE-18-VL-LA-PA-Ryan-0021</strain>
    </source>
</reference>
<comment type="caution">
    <text evidence="1">The sequence shown here is derived from an EMBL/GenBank/DDBJ whole genome shotgun (WGS) entry which is preliminary data.</text>
</comment>
<protein>
    <submittedName>
        <fullName evidence="1">Uncharacterized protein</fullName>
    </submittedName>
</protein>
<dbReference type="Proteomes" id="UP000600220">
    <property type="component" value="Unassembled WGS sequence"/>
</dbReference>
<name>A0A8H9BVR1_STAPS</name>
<keyword evidence="2" id="KW-1185">Reference proteome</keyword>
<sequence>MTVKILKIEQSNPYFNEEKKNNGGGYDQPVVTFEYKGVIGTYRNSSCGDFGSRYHLEWNGKADSWGSMLDESEIFEEIDVNDSNEILKAIHNQDDCEELDELVEI</sequence>
<dbReference type="EMBL" id="AAXKXX010000004">
    <property type="protein sequence ID" value="EGQ4384409.1"/>
    <property type="molecule type" value="Genomic_DNA"/>
</dbReference>